<dbReference type="EMBL" id="BSNJ01000005">
    <property type="protein sequence ID" value="GLQ21377.1"/>
    <property type="molecule type" value="Genomic_DNA"/>
</dbReference>
<dbReference type="InterPro" id="IPR009057">
    <property type="entry name" value="Homeodomain-like_sf"/>
</dbReference>
<proteinExistence type="predicted"/>
<keyword evidence="7" id="KW-1185">Reference proteome</keyword>
<comment type="caution">
    <text evidence="6">The sequence shown here is derived from an EMBL/GenBank/DDBJ whole genome shotgun (WGS) entry which is preliminary data.</text>
</comment>
<evidence type="ECO:0000313" key="6">
    <source>
        <dbReference type="EMBL" id="GLQ21377.1"/>
    </source>
</evidence>
<evidence type="ECO:0000259" key="5">
    <source>
        <dbReference type="PROSITE" id="PS50977"/>
    </source>
</evidence>
<sequence length="205" mass="22915">MTSTKPAKRTRLSPQKRRSMILDHAAEVVAEEGVSAATMDRIARQANVSKSLLYAYFDNVTELLRELLQRELRRLRRLQAEAAGSTTDFAEMVRAVTHEYVEYISERGLILQRLQSEPSLAEGRDPTDYGRRDAVRFVAKVVASNFDMPMDLAVACTDISFGIPAAAGHFMEASDNDPKWVEDITVEMIIGSIMGVTEAYRSGRL</sequence>
<dbReference type="SUPFAM" id="SSF46689">
    <property type="entry name" value="Homeodomain-like"/>
    <property type="match status" value="1"/>
</dbReference>
<dbReference type="InterPro" id="IPR050109">
    <property type="entry name" value="HTH-type_TetR-like_transc_reg"/>
</dbReference>
<name>A0ABQ5V326_9PROT</name>
<dbReference type="Gene3D" id="1.10.357.10">
    <property type="entry name" value="Tetracycline Repressor, domain 2"/>
    <property type="match status" value="1"/>
</dbReference>
<dbReference type="PANTHER" id="PTHR30055">
    <property type="entry name" value="HTH-TYPE TRANSCRIPTIONAL REGULATOR RUTR"/>
    <property type="match status" value="1"/>
</dbReference>
<evidence type="ECO:0000256" key="1">
    <source>
        <dbReference type="ARBA" id="ARBA00023015"/>
    </source>
</evidence>
<reference evidence="6" key="2">
    <citation type="submission" date="2023-01" db="EMBL/GenBank/DDBJ databases">
        <title>Draft genome sequence of Algimonas porphyrae strain NBRC 108216.</title>
        <authorList>
            <person name="Sun Q."/>
            <person name="Mori K."/>
        </authorList>
    </citation>
    <scope>NUCLEOTIDE SEQUENCE</scope>
    <source>
        <strain evidence="6">NBRC 108216</strain>
    </source>
</reference>
<dbReference type="PROSITE" id="PS50977">
    <property type="entry name" value="HTH_TETR_2"/>
    <property type="match status" value="1"/>
</dbReference>
<evidence type="ECO:0000313" key="7">
    <source>
        <dbReference type="Proteomes" id="UP001161390"/>
    </source>
</evidence>
<organism evidence="6 7">
    <name type="scientific">Algimonas porphyrae</name>
    <dbReference type="NCBI Taxonomy" id="1128113"/>
    <lineage>
        <taxon>Bacteria</taxon>
        <taxon>Pseudomonadati</taxon>
        <taxon>Pseudomonadota</taxon>
        <taxon>Alphaproteobacteria</taxon>
        <taxon>Maricaulales</taxon>
        <taxon>Robiginitomaculaceae</taxon>
        <taxon>Algimonas</taxon>
    </lineage>
</organism>
<evidence type="ECO:0000256" key="4">
    <source>
        <dbReference type="PROSITE-ProRule" id="PRU00335"/>
    </source>
</evidence>
<feature type="domain" description="HTH tetR-type" evidence="5">
    <location>
        <begin position="15"/>
        <end position="75"/>
    </location>
</feature>
<evidence type="ECO:0000256" key="3">
    <source>
        <dbReference type="ARBA" id="ARBA00023163"/>
    </source>
</evidence>
<dbReference type="InterPro" id="IPR001647">
    <property type="entry name" value="HTH_TetR"/>
</dbReference>
<dbReference type="PRINTS" id="PR00455">
    <property type="entry name" value="HTHTETR"/>
</dbReference>
<reference evidence="6" key="1">
    <citation type="journal article" date="2014" name="Int. J. Syst. Evol. Microbiol.">
        <title>Complete genome of a new Firmicutes species belonging to the dominant human colonic microbiota ('Ruminococcus bicirculans') reveals two chromosomes and a selective capacity to utilize plant glucans.</title>
        <authorList>
            <consortium name="NISC Comparative Sequencing Program"/>
            <person name="Wegmann U."/>
            <person name="Louis P."/>
            <person name="Goesmann A."/>
            <person name="Henrissat B."/>
            <person name="Duncan S.H."/>
            <person name="Flint H.J."/>
        </authorList>
    </citation>
    <scope>NUCLEOTIDE SEQUENCE</scope>
    <source>
        <strain evidence="6">NBRC 108216</strain>
    </source>
</reference>
<protein>
    <recommendedName>
        <fullName evidence="5">HTH tetR-type domain-containing protein</fullName>
    </recommendedName>
</protein>
<keyword evidence="3" id="KW-0804">Transcription</keyword>
<evidence type="ECO:0000256" key="2">
    <source>
        <dbReference type="ARBA" id="ARBA00023125"/>
    </source>
</evidence>
<keyword evidence="1" id="KW-0805">Transcription regulation</keyword>
<accession>A0ABQ5V326</accession>
<feature type="DNA-binding region" description="H-T-H motif" evidence="4">
    <location>
        <begin position="38"/>
        <end position="57"/>
    </location>
</feature>
<keyword evidence="2 4" id="KW-0238">DNA-binding</keyword>
<gene>
    <name evidence="6" type="ORF">GCM10007854_23320</name>
</gene>
<dbReference type="Proteomes" id="UP001161390">
    <property type="component" value="Unassembled WGS sequence"/>
</dbReference>
<dbReference type="Pfam" id="PF00440">
    <property type="entry name" value="TetR_N"/>
    <property type="match status" value="1"/>
</dbReference>
<dbReference type="PANTHER" id="PTHR30055:SF234">
    <property type="entry name" value="HTH-TYPE TRANSCRIPTIONAL REGULATOR BETI"/>
    <property type="match status" value="1"/>
</dbReference>
<dbReference type="RefSeq" id="WP_284372859.1">
    <property type="nucleotide sequence ID" value="NZ_BSNJ01000005.1"/>
</dbReference>